<dbReference type="EMBL" id="JAHHIF010000007">
    <property type="protein sequence ID" value="MBW4544242.1"/>
    <property type="molecule type" value="Genomic_DNA"/>
</dbReference>
<dbReference type="InterPro" id="IPR012767">
    <property type="entry name" value="Trehalose_TreY"/>
</dbReference>
<dbReference type="GO" id="GO:0030980">
    <property type="term" value="P:alpha-glucan catabolic process"/>
    <property type="evidence" value="ECO:0007669"/>
    <property type="project" value="TreeGrafter"/>
</dbReference>
<dbReference type="Proteomes" id="UP000753908">
    <property type="component" value="Unassembled WGS sequence"/>
</dbReference>
<evidence type="ECO:0000313" key="3">
    <source>
        <dbReference type="Proteomes" id="UP000753908"/>
    </source>
</evidence>
<dbReference type="SUPFAM" id="SSF51445">
    <property type="entry name" value="(Trans)glycosidases"/>
    <property type="match status" value="1"/>
</dbReference>
<sequence>MRIPRATYRIQFQSEFKFEGAKNIIAYLAELGISDLYASPIFKATPGSTHGYDVVDPTQLNPELGAPEDFEALTSEIKNHDMGWVQDIVPNHMAYQSQNTWLMDVLENGPDSDYRDYFDIEWEHPYEDTKGRVLAPMMGSFYGEALENGEIQINYEENGLSVNYYALKLPVRIESYGRFIGQNLGQLARELGKRHPDFLKLLGILYLIKSIPNETKGKERYGQIAFVKVLLWEVYTQNPEVKDFIDSNVKFFNGEKGNPDSFHLLDHLLQEQFYRLSFWKVGAEEINYRRFFTVNELICMRVQELKVFNKTHDLISQLVEQGKITGLRIDHIDGLYDPTEYLKRLREKTGDVYITVEKILELEEDLPSGWPVQGTSGYDFLNYVNGIFCKTESEKQFSDIYRRFSNSETSYEQLFIEKKQLIVEKNLAGDVDNLAQILKRIAGQSRLGIDFTMNGLKRTLSEVLCLFPVYRTYVNGDGISEDDRIYIKEAIEEARGRVPLLLNELNYIEKLLLLEWEEGLTEEQKALRLHFVMRFQQLSGPLMAKGIEDTLFYLYNRYLALNEVGGNPGKFGITLDEFHEVNQKQSALWLHKMNATATHDTKRGEDVRPRLHVLSEIPDEWEKQVITWIQLNRSKKNELRGRAVPVPNDEYFFYQTLLGSYPFDESENESFVGRVKDYMLKSVREAKLHTAWLRPDSDYEEGFLAFVEKVLEPSDSNEFMKEFLPFQKWVAGYGIFNSLSQVLLKYTAPGVPDTYQGTELWDLSMVDPDNRRPVDYSLRISFLKEIKERQDTDIGKLTDELLSTKEDGRIKLFLTHKVLQARKENLDVFQKGDYQPIEVSGKFKEHIVAFARSFGDTTATGSAGTRSVIAIAPRFFTSLVQPGEYPIGEVWADTQLQLPQGIQSSWRDAITGQTISGTGAIAQILQHFPVALLVSQHNQ</sequence>
<dbReference type="InterPro" id="IPR006047">
    <property type="entry name" value="GH13_cat_dom"/>
</dbReference>
<accession>A0A951U8X9</accession>
<dbReference type="Gene3D" id="3.20.20.80">
    <property type="entry name" value="Glycosidases"/>
    <property type="match status" value="4"/>
</dbReference>
<comment type="caution">
    <text evidence="2">The sequence shown here is derived from an EMBL/GenBank/DDBJ whole genome shotgun (WGS) entry which is preliminary data.</text>
</comment>
<reference evidence="2" key="1">
    <citation type="submission" date="2021-05" db="EMBL/GenBank/DDBJ databases">
        <authorList>
            <person name="Pietrasiak N."/>
            <person name="Ward R."/>
            <person name="Stajich J.E."/>
            <person name="Kurbessoian T."/>
        </authorList>
    </citation>
    <scope>NUCLEOTIDE SEQUENCE</scope>
    <source>
        <strain evidence="2">CPER-KK1</strain>
    </source>
</reference>
<dbReference type="GO" id="GO:0005992">
    <property type="term" value="P:trehalose biosynthetic process"/>
    <property type="evidence" value="ECO:0007669"/>
    <property type="project" value="TreeGrafter"/>
</dbReference>
<gene>
    <name evidence="2" type="primary">treY</name>
    <name evidence="2" type="ORF">KME25_07355</name>
</gene>
<reference evidence="2" key="2">
    <citation type="journal article" date="2022" name="Microbiol. Resour. Announc.">
        <title>Metagenome Sequencing to Explore Phylogenomics of Terrestrial Cyanobacteria.</title>
        <authorList>
            <person name="Ward R.D."/>
            <person name="Stajich J.E."/>
            <person name="Johansen J.R."/>
            <person name="Huntemann M."/>
            <person name="Clum A."/>
            <person name="Foster B."/>
            <person name="Foster B."/>
            <person name="Roux S."/>
            <person name="Palaniappan K."/>
            <person name="Varghese N."/>
            <person name="Mukherjee S."/>
            <person name="Reddy T.B.K."/>
            <person name="Daum C."/>
            <person name="Copeland A."/>
            <person name="Chen I.A."/>
            <person name="Ivanova N.N."/>
            <person name="Kyrpides N.C."/>
            <person name="Shapiro N."/>
            <person name="Eloe-Fadrosh E.A."/>
            <person name="Pietrasiak N."/>
        </authorList>
    </citation>
    <scope>NUCLEOTIDE SEQUENCE</scope>
    <source>
        <strain evidence="2">CPER-KK1</strain>
    </source>
</reference>
<dbReference type="CDD" id="cd11336">
    <property type="entry name" value="AmyAc_MTSase"/>
    <property type="match status" value="1"/>
</dbReference>
<name>A0A951U8X9_9CYAN</name>
<proteinExistence type="predicted"/>
<dbReference type="SMART" id="SM00642">
    <property type="entry name" value="Aamy"/>
    <property type="match status" value="1"/>
</dbReference>
<evidence type="ECO:0000259" key="1">
    <source>
        <dbReference type="SMART" id="SM00642"/>
    </source>
</evidence>
<dbReference type="GO" id="GO:0047470">
    <property type="term" value="F:(1,4)-alpha-D-glucan 1-alpha-D-glucosylmutase activity"/>
    <property type="evidence" value="ECO:0007669"/>
    <property type="project" value="TreeGrafter"/>
</dbReference>
<organism evidence="2 3">
    <name type="scientific">Symplocastrum torsivum CPER-KK1</name>
    <dbReference type="NCBI Taxonomy" id="450513"/>
    <lineage>
        <taxon>Bacteria</taxon>
        <taxon>Bacillati</taxon>
        <taxon>Cyanobacteriota</taxon>
        <taxon>Cyanophyceae</taxon>
        <taxon>Oscillatoriophycideae</taxon>
        <taxon>Oscillatoriales</taxon>
        <taxon>Microcoleaceae</taxon>
        <taxon>Symplocastrum</taxon>
    </lineage>
</organism>
<dbReference type="NCBIfam" id="TIGR02401">
    <property type="entry name" value="trehalose_TreY"/>
    <property type="match status" value="1"/>
</dbReference>
<dbReference type="PANTHER" id="PTHR10357:SF216">
    <property type="entry name" value="MALTOOLIGOSYL TREHALOSE SYNTHASE-RELATED"/>
    <property type="match status" value="1"/>
</dbReference>
<dbReference type="AlphaFoldDB" id="A0A951U8X9"/>
<protein>
    <submittedName>
        <fullName evidence="2">Malto-oligosyltrehalose synthase</fullName>
    </submittedName>
</protein>
<dbReference type="InterPro" id="IPR017853">
    <property type="entry name" value="GH"/>
</dbReference>
<dbReference type="Pfam" id="PF00128">
    <property type="entry name" value="Alpha-amylase"/>
    <property type="match status" value="1"/>
</dbReference>
<dbReference type="PANTHER" id="PTHR10357">
    <property type="entry name" value="ALPHA-AMYLASE FAMILY MEMBER"/>
    <property type="match status" value="1"/>
</dbReference>
<feature type="domain" description="Glycosyl hydrolase family 13 catalytic" evidence="1">
    <location>
        <begin position="12"/>
        <end position="501"/>
    </location>
</feature>
<evidence type="ECO:0000313" key="2">
    <source>
        <dbReference type="EMBL" id="MBW4544242.1"/>
    </source>
</evidence>